<reference evidence="1 2" key="1">
    <citation type="journal article" date="2014" name="Int. J. Syst. Evol. Microbiol.">
        <title>Complete genome of a new Firmicutes species belonging to the dominant human colonic microbiota ('Ruminococcus bicirculans') reveals two chromosomes and a selective capacity to utilize plant glucans.</title>
        <authorList>
            <consortium name="NISC Comparative Sequencing Program"/>
            <person name="Wegmann U."/>
            <person name="Louis P."/>
            <person name="Goesmann A."/>
            <person name="Henrissat B."/>
            <person name="Duncan S.H."/>
            <person name="Flint H.J."/>
        </authorList>
    </citation>
    <scope>NUCLEOTIDE SEQUENCE [LARGE SCALE GENOMIC DNA]</scope>
    <source>
        <strain evidence="1 2">80/3</strain>
    </source>
</reference>
<gene>
    <name evidence="1" type="ORF">RBI_I01247</name>
</gene>
<protein>
    <submittedName>
        <fullName evidence="1">Uncharacterized protein</fullName>
    </submittedName>
</protein>
<name>A0ABM9QGG8_9FIRM</name>
<sequence length="90" mass="10184">MKKIIFAQVMADNGKSVFSGLFDENGDPVSVETECDDSGVTLTIWRNAPERERRDCGISEEEIERTCAMHDDCSDCPLWDYCNEDEEVVS</sequence>
<dbReference type="EMBL" id="HF545616">
    <property type="protein sequence ID" value="CCO04959.1"/>
    <property type="molecule type" value="Genomic_DNA"/>
</dbReference>
<evidence type="ECO:0000313" key="1">
    <source>
        <dbReference type="EMBL" id="CCO04959.1"/>
    </source>
</evidence>
<proteinExistence type="predicted"/>
<dbReference type="RefSeq" id="WP_038671816.1">
    <property type="nucleotide sequence ID" value="NZ_DAWEGH010000087.1"/>
</dbReference>
<keyword evidence="2" id="KW-1185">Reference proteome</keyword>
<accession>A0ABM9QGG8</accession>
<evidence type="ECO:0000313" key="2">
    <source>
        <dbReference type="Proteomes" id="UP000027600"/>
    </source>
</evidence>
<dbReference type="Proteomes" id="UP000027600">
    <property type="component" value="Chromosome I"/>
</dbReference>
<organism evidence="1 2">
    <name type="scientific">Ruminococcus bicirculans</name>
    <name type="common">ex Wegman et al. 2014</name>
    <dbReference type="NCBI Taxonomy" id="1160721"/>
    <lineage>
        <taxon>Bacteria</taxon>
        <taxon>Bacillati</taxon>
        <taxon>Bacillota</taxon>
        <taxon>Clostridia</taxon>
        <taxon>Eubacteriales</taxon>
        <taxon>Oscillospiraceae</taxon>
        <taxon>Ruminococcus</taxon>
    </lineage>
</organism>